<dbReference type="SMART" id="SM00504">
    <property type="entry name" value="Ubox"/>
    <property type="match status" value="1"/>
</dbReference>
<dbReference type="InterPro" id="IPR019474">
    <property type="entry name" value="Ub_conjug_fac_E4_core"/>
</dbReference>
<comment type="similarity">
    <text evidence="4">Belongs to the ubiquitin conjugation factor E4 family.</text>
</comment>
<organism evidence="14 15">
    <name type="scientific">Frankliniella fusca</name>
    <dbReference type="NCBI Taxonomy" id="407009"/>
    <lineage>
        <taxon>Eukaryota</taxon>
        <taxon>Metazoa</taxon>
        <taxon>Ecdysozoa</taxon>
        <taxon>Arthropoda</taxon>
        <taxon>Hexapoda</taxon>
        <taxon>Insecta</taxon>
        <taxon>Pterygota</taxon>
        <taxon>Neoptera</taxon>
        <taxon>Paraneoptera</taxon>
        <taxon>Thysanoptera</taxon>
        <taxon>Terebrantia</taxon>
        <taxon>Thripoidea</taxon>
        <taxon>Thripidae</taxon>
        <taxon>Frankliniella</taxon>
    </lineage>
</organism>
<gene>
    <name evidence="14" type="ORF">KUF71_018870</name>
</gene>
<protein>
    <recommendedName>
        <fullName evidence="11">Ubiquitin conjugation factor E4 A</fullName>
        <ecNumber evidence="5">2.3.2.27</ecNumber>
    </recommendedName>
</protein>
<evidence type="ECO:0000256" key="7">
    <source>
        <dbReference type="ARBA" id="ARBA00022679"/>
    </source>
</evidence>
<dbReference type="EMBL" id="JAHWGI010000058">
    <property type="protein sequence ID" value="KAK3908442.1"/>
    <property type="molecule type" value="Genomic_DNA"/>
</dbReference>
<keyword evidence="6" id="KW-0963">Cytoplasm</keyword>
<comment type="caution">
    <text evidence="14">The sequence shown here is derived from an EMBL/GenBank/DDBJ whole genome shotgun (WGS) entry which is preliminary data.</text>
</comment>
<dbReference type="PROSITE" id="PS51698">
    <property type="entry name" value="U_BOX"/>
    <property type="match status" value="1"/>
</dbReference>
<proteinExistence type="inferred from homology"/>
<dbReference type="InterPro" id="IPR013083">
    <property type="entry name" value="Znf_RING/FYVE/PHD"/>
</dbReference>
<keyword evidence="7" id="KW-0808">Transferase</keyword>
<name>A0AAE1GSJ7_9NEOP</name>
<evidence type="ECO:0000256" key="4">
    <source>
        <dbReference type="ARBA" id="ARBA00007434"/>
    </source>
</evidence>
<feature type="transmembrane region" description="Helical" evidence="12">
    <location>
        <begin position="1398"/>
        <end position="1425"/>
    </location>
</feature>
<dbReference type="GO" id="GO:0036503">
    <property type="term" value="P:ERAD pathway"/>
    <property type="evidence" value="ECO:0007669"/>
    <property type="project" value="InterPro"/>
</dbReference>
<evidence type="ECO:0000256" key="6">
    <source>
        <dbReference type="ARBA" id="ARBA00022490"/>
    </source>
</evidence>
<evidence type="ECO:0000259" key="13">
    <source>
        <dbReference type="PROSITE" id="PS51698"/>
    </source>
</evidence>
<evidence type="ECO:0000256" key="8">
    <source>
        <dbReference type="ARBA" id="ARBA00022786"/>
    </source>
</evidence>
<evidence type="ECO:0000256" key="10">
    <source>
        <dbReference type="ARBA" id="ARBA00037624"/>
    </source>
</evidence>
<keyword evidence="15" id="KW-1185">Reference proteome</keyword>
<dbReference type="PANTHER" id="PTHR13931">
    <property type="entry name" value="UBIQUITINATION FACTOR E4"/>
    <property type="match status" value="1"/>
</dbReference>
<comment type="catalytic activity">
    <reaction evidence="1">
        <text>S-ubiquitinyl-[E2 ubiquitin-conjugating enzyme]-L-cysteine + [acceptor protein]-L-lysine = [E2 ubiquitin-conjugating enzyme]-L-cysteine + N(6)-ubiquitinyl-[acceptor protein]-L-lysine.</text>
        <dbReference type="EC" id="2.3.2.27"/>
    </reaction>
</comment>
<evidence type="ECO:0000256" key="12">
    <source>
        <dbReference type="SAM" id="Phobius"/>
    </source>
</evidence>
<dbReference type="GO" id="GO:0000151">
    <property type="term" value="C:ubiquitin ligase complex"/>
    <property type="evidence" value="ECO:0007669"/>
    <property type="project" value="InterPro"/>
</dbReference>
<dbReference type="GO" id="GO:0034450">
    <property type="term" value="F:ubiquitin-ubiquitin ligase activity"/>
    <property type="evidence" value="ECO:0007669"/>
    <property type="project" value="InterPro"/>
</dbReference>
<dbReference type="GO" id="GO:0000209">
    <property type="term" value="P:protein polyubiquitination"/>
    <property type="evidence" value="ECO:0007669"/>
    <property type="project" value="TreeGrafter"/>
</dbReference>
<feature type="transmembrane region" description="Helical" evidence="12">
    <location>
        <begin position="1445"/>
        <end position="1466"/>
    </location>
</feature>
<dbReference type="CDD" id="cd16657">
    <property type="entry name" value="RING-Ubox_UBE4A"/>
    <property type="match status" value="1"/>
</dbReference>
<dbReference type="Pfam" id="PF10408">
    <property type="entry name" value="Ufd2P_core"/>
    <property type="match status" value="1"/>
</dbReference>
<dbReference type="Proteomes" id="UP001219518">
    <property type="component" value="Unassembled WGS sequence"/>
</dbReference>
<evidence type="ECO:0000256" key="2">
    <source>
        <dbReference type="ARBA" id="ARBA00004496"/>
    </source>
</evidence>
<dbReference type="PANTHER" id="PTHR13931:SF16">
    <property type="entry name" value="UBIQUITIN CONJUGATION FACTOR E4 A"/>
    <property type="match status" value="1"/>
</dbReference>
<dbReference type="Gene3D" id="3.40.30.10">
    <property type="entry name" value="Glutaredoxin"/>
    <property type="match status" value="1"/>
</dbReference>
<evidence type="ECO:0000313" key="14">
    <source>
        <dbReference type="EMBL" id="KAK3908442.1"/>
    </source>
</evidence>
<feature type="domain" description="U-box" evidence="13">
    <location>
        <begin position="965"/>
        <end position="1039"/>
    </location>
</feature>
<comment type="subcellular location">
    <subcellularLocation>
        <location evidence="2">Cytoplasm</location>
    </subcellularLocation>
</comment>
<keyword evidence="12" id="KW-0812">Transmembrane</keyword>
<dbReference type="GO" id="GO:0005634">
    <property type="term" value="C:nucleus"/>
    <property type="evidence" value="ECO:0007669"/>
    <property type="project" value="TreeGrafter"/>
</dbReference>
<dbReference type="GO" id="GO:0006511">
    <property type="term" value="P:ubiquitin-dependent protein catabolic process"/>
    <property type="evidence" value="ECO:0007669"/>
    <property type="project" value="InterPro"/>
</dbReference>
<reference evidence="14" key="1">
    <citation type="submission" date="2021-07" db="EMBL/GenBank/DDBJ databases">
        <authorList>
            <person name="Catto M.A."/>
            <person name="Jacobson A."/>
            <person name="Kennedy G."/>
            <person name="Labadie P."/>
            <person name="Hunt B.G."/>
            <person name="Srinivasan R."/>
        </authorList>
    </citation>
    <scope>NUCLEOTIDE SEQUENCE</scope>
    <source>
        <strain evidence="14">PL_HMW_Pooled</strain>
        <tissue evidence="14">Head</tissue>
    </source>
</reference>
<evidence type="ECO:0000256" key="11">
    <source>
        <dbReference type="ARBA" id="ARBA00040077"/>
    </source>
</evidence>
<dbReference type="Pfam" id="PF04564">
    <property type="entry name" value="U-box"/>
    <property type="match status" value="1"/>
</dbReference>
<keyword evidence="12" id="KW-1133">Transmembrane helix</keyword>
<comment type="pathway">
    <text evidence="3">Protein modification; protein ubiquitination.</text>
</comment>
<dbReference type="FunFam" id="3.30.40.10:FF:000055">
    <property type="entry name" value="Ubiquitin conjugation factor e4 a"/>
    <property type="match status" value="1"/>
</dbReference>
<evidence type="ECO:0000256" key="3">
    <source>
        <dbReference type="ARBA" id="ARBA00004906"/>
    </source>
</evidence>
<dbReference type="InterPro" id="IPR003613">
    <property type="entry name" value="Ubox_domain"/>
</dbReference>
<reference evidence="14" key="2">
    <citation type="journal article" date="2023" name="BMC Genomics">
        <title>Pest status, molecular evolution, and epigenetic factors derived from the genome assembly of Frankliniella fusca, a thysanopteran phytovirus vector.</title>
        <authorList>
            <person name="Catto M.A."/>
            <person name="Labadie P.E."/>
            <person name="Jacobson A.L."/>
            <person name="Kennedy G.G."/>
            <person name="Srinivasan R."/>
            <person name="Hunt B.G."/>
        </authorList>
    </citation>
    <scope>NUCLEOTIDE SEQUENCE</scope>
    <source>
        <strain evidence="14">PL_HMW_Pooled</strain>
    </source>
</reference>
<evidence type="ECO:0000256" key="5">
    <source>
        <dbReference type="ARBA" id="ARBA00012483"/>
    </source>
</evidence>
<sequence>MSDNLENNPFFGLFGSVKDANSFSHQNDEIRDARNDDMHESKPLSEESQISIENPKQRAVNTLIENVFCITLSKGVSSQPLVLVEETAASLQPLDKLDVNSLEQALFERLLLEEPGNHVIKPSTMGNSAINHHVIEKEVLTYLFECHKQLMDSKRWKPDLEKEISDMDLLVIRNFATALTQPDLYGSQRLHIQFLDMFNDYENAQDHLDSLISSLVDMIISDEGVEAGTSSLAKALNPVLDEIKERAQTCSLLTLNRYHMYLIKYFSSIPVLGDILLQHSTPRDGMGALFADTLFGAILSTSCLPRRGISYQPSEEFNFDRSMESGFWTGLNFIRDSMHTVFFNLFKNSLTSRHVLLSWIGKCLFANSSRGRLSNSHEMESLAFAAPSTVSDGFMINLGGVLLRLCKPFTSKLVKLLKVDPTYCSALVQSDDEANERWVHMKGMTSETCLISLSEGDDGQPVQRPCAHSFNFVTEMFFMTHRAIDLGVRVVFERMMQLNQELARIQRQQTQTRQPETAQTLRQILESNMTRSFAMRATLLEPGIVSLLGEFFVASAEWLVQVAIQPPRQAEGSTCYSPLEHLDLTFPLPDYIPPTLGCIPEFLVENVACYQRMIRLFAPETFEQNGADFLVPLLSQVLVFMGCKQRMRNPHLRARLAECLESLLPHRESDGLPPGHPGTTSISREDLFKSHPHRAQIVPCLLDVFVGIEVTGESVAFEHKFNYRRPMYVVMDYLWTIQEQKEVFNTLAIDAEANMGAVKPPLFLRFINLLINDAIFLLDDALDNMAQLRNMQNARNNGEWDNLRPNERQQNEQRFMQIGQIARFDNILGKETIHTLQFITTEITSIFCDPTLVDRISSMLNYFLVRLVGPNKKNFKVKDQQDYDFKPADLVLDICRIYINLGKSDEFCLAVSRDGRSYSPSLFNLAEQVLVRIGGGMLIADLTQVASKIKELGEQQNKEEELFADGPEEFYDPLLSTLMTDPVILPSSKTVIDRDTIARHLLSDQTDPFTKAPLTLEQVIPDAELKQRIEAWKNERRSQKENAATRLLDLILWYQHGMAPTQVVNPLMLKVKQIKLLLDSRGVSYAEYFERNELVQLLEDSADVMVGEVEQVSETVVPLKERLKPGPAISHFSGGAHFYEQVEDTRDSVWLVQVVTSDEPLLDDYNWRLVCGQLEPFGVRIGIFDCRQDFKLCETKGWAKPLLLLAMPKGQKAKDKVILQPFTSSKPQVIVNWVYQQLSLWVKHIQSIEEVENDWLNSSINETDSKIGDDENVVTALSIKFTGRVSFGMFSVKKEDTEVVRKRFRISDKKLPIYLVVTPEKKVIYGSRKLEYFNMWSMNVFLCGIQPETNDVFLCSLFLINMLVGLTVCLTCTRLWWRWTAYCVWALVKYNFWLFTAWLVFLALARFAVFGIVTNRFLFILRLIGLSDWGSFVRTEIALLTLHPLPFLFSFISFSICVSCLIRLFAPTWLISSPDDFELDPRPWWASLSRPIRASQLDSEDGIEMLIERLAVPNFWLQPVIPVDYIKDLPVWRYHGWNVVDNQTDIPGCTKDNLVLHPASPKLLEHLMDAEDPQNLHLCCWISSLRVSSEMHLSPWSN</sequence>
<dbReference type="GO" id="GO:0005737">
    <property type="term" value="C:cytoplasm"/>
    <property type="evidence" value="ECO:0007669"/>
    <property type="project" value="UniProtKB-SubCell"/>
</dbReference>
<comment type="function">
    <text evidence="10">Ubiquitin-protein ligase that probably functions as an E3 ligase in conjunction with specific E1 and E2 ligases. May also function as an E4 ligase mediating the assembly of polyubiquitin chains on substrates ubiquitinated by another E3 ubiquitin ligase. Mediates 'Lys-48'-linked polyubiquitination of substrates.</text>
</comment>
<dbReference type="EC" id="2.3.2.27" evidence="5"/>
<keyword evidence="8" id="KW-0833">Ubl conjugation pathway</keyword>
<dbReference type="Gene3D" id="3.30.40.10">
    <property type="entry name" value="Zinc/RING finger domain, C3HC4 (zinc finger)"/>
    <property type="match status" value="1"/>
</dbReference>
<feature type="transmembrane region" description="Helical" evidence="12">
    <location>
        <begin position="1357"/>
        <end position="1377"/>
    </location>
</feature>
<keyword evidence="9" id="KW-0007">Acetylation</keyword>
<evidence type="ECO:0000256" key="9">
    <source>
        <dbReference type="ARBA" id="ARBA00022990"/>
    </source>
</evidence>
<accession>A0AAE1GSJ7</accession>
<evidence type="ECO:0000256" key="1">
    <source>
        <dbReference type="ARBA" id="ARBA00000900"/>
    </source>
</evidence>
<evidence type="ECO:0000313" key="15">
    <source>
        <dbReference type="Proteomes" id="UP001219518"/>
    </source>
</evidence>
<dbReference type="SUPFAM" id="SSF57850">
    <property type="entry name" value="RING/U-box"/>
    <property type="match status" value="1"/>
</dbReference>
<dbReference type="InterPro" id="IPR045132">
    <property type="entry name" value="UBE4"/>
</dbReference>
<keyword evidence="12" id="KW-0472">Membrane</keyword>